<proteinExistence type="predicted"/>
<protein>
    <recommendedName>
        <fullName evidence="1">Transposase (putative) YhgA-like domain-containing protein</fullName>
    </recommendedName>
</protein>
<dbReference type="Proteomes" id="UP000283700">
    <property type="component" value="Unassembled WGS sequence"/>
</dbReference>
<evidence type="ECO:0000313" key="3">
    <source>
        <dbReference type="Proteomes" id="UP000283700"/>
    </source>
</evidence>
<dbReference type="InterPro" id="IPR006842">
    <property type="entry name" value="Transposase_31"/>
</dbReference>
<evidence type="ECO:0000313" key="2">
    <source>
        <dbReference type="EMBL" id="RHN09623.1"/>
    </source>
</evidence>
<dbReference type="AlphaFoldDB" id="A0A415TWI1"/>
<name>A0A415TWI1_9FIRM</name>
<accession>A0A415TWI1</accession>
<dbReference type="EMBL" id="QRQO01000053">
    <property type="protein sequence ID" value="RHN09623.1"/>
    <property type="molecule type" value="Genomic_DNA"/>
</dbReference>
<comment type="caution">
    <text evidence="2">The sequence shown here is derived from an EMBL/GenBank/DDBJ whole genome shotgun (WGS) entry which is preliminary data.</text>
</comment>
<reference evidence="2 3" key="1">
    <citation type="submission" date="2018-08" db="EMBL/GenBank/DDBJ databases">
        <title>A genome reference for cultivated species of the human gut microbiota.</title>
        <authorList>
            <person name="Zou Y."/>
            <person name="Xue W."/>
            <person name="Luo G."/>
        </authorList>
    </citation>
    <scope>NUCLEOTIDE SEQUENCE [LARGE SCALE GENOMIC DNA]</scope>
    <source>
        <strain evidence="2 3">AF31-17AC</strain>
    </source>
</reference>
<sequence length="346" mass="40488">MAIKNNVKPDTVLKTFWKNNQRFADLFNTVLFDGNTILKPNDLKEADTDVSSIIKFNNHADTVQRILDVVRKTAYGVDFIIWSLENQEKIHYAMPLRHMIADSLIYLKEYNEIAAKNRNEKNFDTSDEFLSGLQKSDRLHPVISLCIYYGKEDWDGPFNLVDMLIMPEYLKPLVSDYKMNLIQVRKSEDFCFENQDINNLFELIRSIYNKDYDTFQRMYKNKELSTELGLTLGSVVNSQSIIKQVLAIIEKGSDPNMTDPFDEMLEEMKRKEGEKARLKGRLEGRREGRLEGKREGKLEGKLEGKIEGTINICKKFHVNQEETLRNLIEEFALSDDKAREYMNMYW</sequence>
<gene>
    <name evidence="2" type="ORF">DWZ29_13915</name>
</gene>
<dbReference type="Pfam" id="PF04754">
    <property type="entry name" value="Transposase_31"/>
    <property type="match status" value="1"/>
</dbReference>
<organism evidence="2 3">
    <name type="scientific">Anaerobutyricum hallii</name>
    <dbReference type="NCBI Taxonomy" id="39488"/>
    <lineage>
        <taxon>Bacteria</taxon>
        <taxon>Bacillati</taxon>
        <taxon>Bacillota</taxon>
        <taxon>Clostridia</taxon>
        <taxon>Lachnospirales</taxon>
        <taxon>Lachnospiraceae</taxon>
        <taxon>Anaerobutyricum</taxon>
    </lineage>
</organism>
<feature type="domain" description="Transposase (putative) YhgA-like" evidence="1">
    <location>
        <begin position="135"/>
        <end position="217"/>
    </location>
</feature>
<evidence type="ECO:0000259" key="1">
    <source>
        <dbReference type="Pfam" id="PF04754"/>
    </source>
</evidence>
<dbReference type="RefSeq" id="WP_118486472.1">
    <property type="nucleotide sequence ID" value="NZ_QRQO01000053.1"/>
</dbReference>